<protein>
    <submittedName>
        <fullName evidence="1">Uncharacterized protein</fullName>
    </submittedName>
</protein>
<organism evidence="1 2">
    <name type="scientific">Wallemia mellicola</name>
    <dbReference type="NCBI Taxonomy" id="1708541"/>
    <lineage>
        <taxon>Eukaryota</taxon>
        <taxon>Fungi</taxon>
        <taxon>Dikarya</taxon>
        <taxon>Basidiomycota</taxon>
        <taxon>Wallemiomycotina</taxon>
        <taxon>Wallemiomycetes</taxon>
        <taxon>Wallemiales</taxon>
        <taxon>Wallemiaceae</taxon>
        <taxon>Wallemia</taxon>
    </lineage>
</organism>
<evidence type="ECO:0000313" key="1">
    <source>
        <dbReference type="EMBL" id="TIC63402.1"/>
    </source>
</evidence>
<proteinExistence type="predicted"/>
<dbReference type="EMBL" id="SPRX01000048">
    <property type="protein sequence ID" value="TIC63402.1"/>
    <property type="molecule type" value="Genomic_DNA"/>
</dbReference>
<evidence type="ECO:0000313" key="2">
    <source>
        <dbReference type="Proteomes" id="UP000310708"/>
    </source>
</evidence>
<name>A0A4T0U596_9BASI</name>
<reference evidence="1 2" key="1">
    <citation type="submission" date="2019-03" db="EMBL/GenBank/DDBJ databases">
        <title>Sequencing 25 genomes of Wallemia mellicola.</title>
        <authorList>
            <person name="Gostincar C."/>
        </authorList>
    </citation>
    <scope>NUCLEOTIDE SEQUENCE [LARGE SCALE GENOMIC DNA]</scope>
    <source>
        <strain evidence="1 2">EXF-757</strain>
    </source>
</reference>
<accession>A0A4T0U596</accession>
<gene>
    <name evidence="1" type="ORF">E3Q01_03388</name>
</gene>
<dbReference type="Proteomes" id="UP000310708">
    <property type="component" value="Unassembled WGS sequence"/>
</dbReference>
<sequence length="126" mass="14236">MILSYCESILTLRGVESKNVLYGRAVDILLPIVKAILPPGDIFIEDQQLISFNTEFHSTVTANIIQLPQDNTNVVEQNDSFFRDMLDYLKSDSSNSVYSNNNFMITPEHENDLNMMINSMLDGDAV</sequence>
<dbReference type="AlphaFoldDB" id="A0A4T0U596"/>
<comment type="caution">
    <text evidence="1">The sequence shown here is derived from an EMBL/GenBank/DDBJ whole genome shotgun (WGS) entry which is preliminary data.</text>
</comment>